<reference evidence="1 2" key="1">
    <citation type="submission" date="2019-07" db="EMBL/GenBank/DDBJ databases">
        <title>Genomes of Cafeteria roenbergensis.</title>
        <authorList>
            <person name="Fischer M.G."/>
            <person name="Hackl T."/>
            <person name="Roman M."/>
        </authorList>
    </citation>
    <scope>NUCLEOTIDE SEQUENCE [LARGE SCALE GENOMIC DNA]</scope>
    <source>
        <strain evidence="1 2">BVI</strain>
    </source>
</reference>
<protein>
    <submittedName>
        <fullName evidence="1">Uncharacterized protein</fullName>
    </submittedName>
</protein>
<comment type="caution">
    <text evidence="1">The sequence shown here is derived from an EMBL/GenBank/DDBJ whole genome shotgun (WGS) entry which is preliminary data.</text>
</comment>
<dbReference type="EMBL" id="VLTN01000042">
    <property type="protein sequence ID" value="KAA0149555.1"/>
    <property type="molecule type" value="Genomic_DNA"/>
</dbReference>
<name>A0A5A8C9I3_CAFRO</name>
<proteinExistence type="predicted"/>
<sequence>MLRSKMGGARPTAVRIMDHLFLPSERAVKLSDLQIERGTKLAVELLFPGKPGTGVTRPFKGTPFASKMAAVEESDAARVRAGVADLVATERSAGGLVSGAVPSKSSSFHDDRGATPKIAIPVAPSSPSIGAPEKELVLGLSLTPMVMDDPVTGIWTIIQRAASQAGHSLQKSPAASVRCAGKRIPLPSATSPHASMTLRQLGLVPGAAQIVVTV</sequence>
<dbReference type="Proteomes" id="UP000323011">
    <property type="component" value="Unassembled WGS sequence"/>
</dbReference>
<gene>
    <name evidence="1" type="ORF">FNF29_05941</name>
</gene>
<dbReference type="AlphaFoldDB" id="A0A5A8C9I3"/>
<evidence type="ECO:0000313" key="2">
    <source>
        <dbReference type="Proteomes" id="UP000323011"/>
    </source>
</evidence>
<organism evidence="1 2">
    <name type="scientific">Cafeteria roenbergensis</name>
    <name type="common">Marine flagellate</name>
    <dbReference type="NCBI Taxonomy" id="33653"/>
    <lineage>
        <taxon>Eukaryota</taxon>
        <taxon>Sar</taxon>
        <taxon>Stramenopiles</taxon>
        <taxon>Bigyra</taxon>
        <taxon>Opalozoa</taxon>
        <taxon>Bicosoecida</taxon>
        <taxon>Cafeteriaceae</taxon>
        <taxon>Cafeteria</taxon>
    </lineage>
</organism>
<keyword evidence="2" id="KW-1185">Reference proteome</keyword>
<accession>A0A5A8C9I3</accession>
<evidence type="ECO:0000313" key="1">
    <source>
        <dbReference type="EMBL" id="KAA0149555.1"/>
    </source>
</evidence>